<proteinExistence type="predicted"/>
<dbReference type="Proteomes" id="UP001058974">
    <property type="component" value="Chromosome 7"/>
</dbReference>
<sequence length="90" mass="9908">MADNTRSKEMAAELRRQAEMLEKSECPNIDLHPTQTEAQKEQDIDQTVEHHLLLNALNGTTGFGVIRFKVLIGPLSVSILLDGGSSDSFV</sequence>
<organism evidence="1 2">
    <name type="scientific">Pisum sativum</name>
    <name type="common">Garden pea</name>
    <name type="synonym">Lathyrus oleraceus</name>
    <dbReference type="NCBI Taxonomy" id="3888"/>
    <lineage>
        <taxon>Eukaryota</taxon>
        <taxon>Viridiplantae</taxon>
        <taxon>Streptophyta</taxon>
        <taxon>Embryophyta</taxon>
        <taxon>Tracheophyta</taxon>
        <taxon>Spermatophyta</taxon>
        <taxon>Magnoliopsida</taxon>
        <taxon>eudicotyledons</taxon>
        <taxon>Gunneridae</taxon>
        <taxon>Pentapetalae</taxon>
        <taxon>rosids</taxon>
        <taxon>fabids</taxon>
        <taxon>Fabales</taxon>
        <taxon>Fabaceae</taxon>
        <taxon>Papilionoideae</taxon>
        <taxon>50 kb inversion clade</taxon>
        <taxon>NPAAA clade</taxon>
        <taxon>Hologalegina</taxon>
        <taxon>IRL clade</taxon>
        <taxon>Fabeae</taxon>
        <taxon>Lathyrus</taxon>
    </lineage>
</organism>
<dbReference type="AlphaFoldDB" id="A0A9D4VUW0"/>
<dbReference type="EMBL" id="JAMSHJ010000007">
    <property type="protein sequence ID" value="KAI5390674.1"/>
    <property type="molecule type" value="Genomic_DNA"/>
</dbReference>
<keyword evidence="2" id="KW-1185">Reference proteome</keyword>
<name>A0A9D4VUW0_PEA</name>
<dbReference type="Gramene" id="Psat07G0582900-T1">
    <property type="protein sequence ID" value="KAI5390674.1"/>
    <property type="gene ID" value="KIW84_075829"/>
</dbReference>
<evidence type="ECO:0000313" key="1">
    <source>
        <dbReference type="EMBL" id="KAI5390674.1"/>
    </source>
</evidence>
<comment type="caution">
    <text evidence="1">The sequence shown here is derived from an EMBL/GenBank/DDBJ whole genome shotgun (WGS) entry which is preliminary data.</text>
</comment>
<gene>
    <name evidence="1" type="ORF">KIW84_075829</name>
</gene>
<evidence type="ECO:0000313" key="2">
    <source>
        <dbReference type="Proteomes" id="UP001058974"/>
    </source>
</evidence>
<reference evidence="1 2" key="1">
    <citation type="journal article" date="2022" name="Nat. Genet.">
        <title>Improved pea reference genome and pan-genome highlight genomic features and evolutionary characteristics.</title>
        <authorList>
            <person name="Yang T."/>
            <person name="Liu R."/>
            <person name="Luo Y."/>
            <person name="Hu S."/>
            <person name="Wang D."/>
            <person name="Wang C."/>
            <person name="Pandey M.K."/>
            <person name="Ge S."/>
            <person name="Xu Q."/>
            <person name="Li N."/>
            <person name="Li G."/>
            <person name="Huang Y."/>
            <person name="Saxena R.K."/>
            <person name="Ji Y."/>
            <person name="Li M."/>
            <person name="Yan X."/>
            <person name="He Y."/>
            <person name="Liu Y."/>
            <person name="Wang X."/>
            <person name="Xiang C."/>
            <person name="Varshney R.K."/>
            <person name="Ding H."/>
            <person name="Gao S."/>
            <person name="Zong X."/>
        </authorList>
    </citation>
    <scope>NUCLEOTIDE SEQUENCE [LARGE SCALE GENOMIC DNA]</scope>
    <source>
        <strain evidence="1 2">cv. Zhongwan 6</strain>
    </source>
</reference>
<accession>A0A9D4VUW0</accession>
<protein>
    <submittedName>
        <fullName evidence="1">Uncharacterized protein</fullName>
    </submittedName>
</protein>